<dbReference type="EMBL" id="CP137539">
    <property type="protein sequence ID" value="WOP55692.1"/>
    <property type="molecule type" value="Genomic_DNA"/>
</dbReference>
<gene>
    <name evidence="1" type="ORF">R5577_15765</name>
</gene>
<protein>
    <recommendedName>
        <fullName evidence="3">IrrE N-terminal-like domain-containing protein</fullName>
    </recommendedName>
</protein>
<evidence type="ECO:0000313" key="1">
    <source>
        <dbReference type="EMBL" id="WOP55692.1"/>
    </source>
</evidence>
<evidence type="ECO:0008006" key="3">
    <source>
        <dbReference type="Google" id="ProtNLM"/>
    </source>
</evidence>
<name>A0AAX4FI73_XANEU</name>
<organism evidence="1 2">
    <name type="scientific">Xanthomonas euvesicatoria</name>
    <dbReference type="NCBI Taxonomy" id="456327"/>
    <lineage>
        <taxon>Bacteria</taxon>
        <taxon>Pseudomonadati</taxon>
        <taxon>Pseudomonadota</taxon>
        <taxon>Gammaproteobacteria</taxon>
        <taxon>Lysobacterales</taxon>
        <taxon>Lysobacteraceae</taxon>
        <taxon>Xanthomonas</taxon>
    </lineage>
</organism>
<evidence type="ECO:0000313" key="2">
    <source>
        <dbReference type="Proteomes" id="UP001304429"/>
    </source>
</evidence>
<reference evidence="1" key="1">
    <citation type="submission" date="2023-10" db="EMBL/GenBank/DDBJ databases">
        <title>Comparative Genomic Analysis of Tomato Bacterial Spot Xanthomonads Reveals A New Lineage of Xanthomonas euvesicatoria.</title>
        <authorList>
            <person name="Huang C.-J."/>
            <person name="Wu T.-L."/>
            <person name="Wu Y.-L."/>
            <person name="Wang R.-S."/>
            <person name="Lin Y.-C."/>
        </authorList>
    </citation>
    <scope>NUCLEOTIDE SEQUENCE</scope>
    <source>
        <strain evidence="1">T0319-01</strain>
    </source>
</reference>
<dbReference type="RefSeq" id="WP_317720319.1">
    <property type="nucleotide sequence ID" value="NZ_CP137539.1"/>
</dbReference>
<sequence length="375" mass="42595">MLYSSDELIFKIMSFSLKPKSLNYAYTWEEIKTKYSGLIDELDGIISSLLVSSKTNANVTFAIVASQSPFQVIHVAENDFAILIGDRTFDTLISLCVRIQSLEGINDMVGAPNIKEPKQFSGKYLLDITKEIVFHTKDPAYLMLPTQPKYVYRAALCFIVSHEFAHISHGHLEFKKSEVFPQYAQTEDEHATTLRTLEMDADASATSSVFAIFENNIESMKQLEEIPPNLEKSIRAGYILGIYIAHIYHDSLTLNYTPKRYPTGYSRFMTSVSVIQQLYSKNFPEQLGLPEETRRSLTQAFVNLSGHLNNLWHPIVANSQVYDIQNHSVSHEYNTLGEVIALDSLEPLHDRWALIRPELEKFRRGGSFAPAITRV</sequence>
<dbReference type="AlphaFoldDB" id="A0AAX4FI73"/>
<accession>A0AAX4FI73</accession>
<proteinExistence type="predicted"/>
<dbReference type="Proteomes" id="UP001304429">
    <property type="component" value="Chromosome"/>
</dbReference>